<dbReference type="AlphaFoldDB" id="A0A261UF59"/>
<dbReference type="InterPro" id="IPR047137">
    <property type="entry name" value="ORF3"/>
</dbReference>
<dbReference type="InterPro" id="IPR005031">
    <property type="entry name" value="COQ10_START"/>
</dbReference>
<dbReference type="PANTHER" id="PTHR33824:SF7">
    <property type="entry name" value="POLYKETIDE CYCLASE_DEHYDRASE AND LIPID TRANSPORT SUPERFAMILY PROTEIN"/>
    <property type="match status" value="1"/>
</dbReference>
<comment type="caution">
    <text evidence="3">The sequence shown here is derived from an EMBL/GenBank/DDBJ whole genome shotgun (WGS) entry which is preliminary data.</text>
</comment>
<evidence type="ECO:0000313" key="4">
    <source>
        <dbReference type="Proteomes" id="UP000215767"/>
    </source>
</evidence>
<proteinExistence type="inferred from homology"/>
<dbReference type="RefSeq" id="WP_094840948.1">
    <property type="nucleotide sequence ID" value="NZ_NEVS01000004.1"/>
</dbReference>
<reference evidence="4" key="1">
    <citation type="submission" date="2017-05" db="EMBL/GenBank/DDBJ databases">
        <title>Complete and WGS of Bordetella genogroups.</title>
        <authorList>
            <person name="Spilker T."/>
            <person name="Lipuma J."/>
        </authorList>
    </citation>
    <scope>NUCLEOTIDE SEQUENCE [LARGE SCALE GENOMIC DNA]</scope>
    <source>
        <strain evidence="4">AU8856</strain>
    </source>
</reference>
<protein>
    <recommendedName>
        <fullName evidence="2">Coenzyme Q-binding protein COQ10 START domain-containing protein</fullName>
    </recommendedName>
</protein>
<accession>A0A261UF59</accession>
<dbReference type="Gene3D" id="3.30.530.20">
    <property type="match status" value="1"/>
</dbReference>
<name>A0A261UF59_9BORD</name>
<dbReference type="PANTHER" id="PTHR33824">
    <property type="entry name" value="POLYKETIDE CYCLASE/DEHYDRASE AND LIPID TRANSPORT SUPERFAMILY PROTEIN"/>
    <property type="match status" value="1"/>
</dbReference>
<organism evidence="3 4">
    <name type="scientific">Bordetella genomosp. 11</name>
    <dbReference type="NCBI Taxonomy" id="1416808"/>
    <lineage>
        <taxon>Bacteria</taxon>
        <taxon>Pseudomonadati</taxon>
        <taxon>Pseudomonadota</taxon>
        <taxon>Betaproteobacteria</taxon>
        <taxon>Burkholderiales</taxon>
        <taxon>Alcaligenaceae</taxon>
        <taxon>Bordetella</taxon>
    </lineage>
</organism>
<evidence type="ECO:0000313" key="3">
    <source>
        <dbReference type="EMBL" id="OZI59513.1"/>
    </source>
</evidence>
<gene>
    <name evidence="3" type="ORF">CAL28_08210</name>
</gene>
<evidence type="ECO:0000256" key="1">
    <source>
        <dbReference type="ARBA" id="ARBA00008918"/>
    </source>
</evidence>
<dbReference type="Proteomes" id="UP000215767">
    <property type="component" value="Unassembled WGS sequence"/>
</dbReference>
<dbReference type="EMBL" id="NEVS01000004">
    <property type="protein sequence ID" value="OZI59513.1"/>
    <property type="molecule type" value="Genomic_DNA"/>
</dbReference>
<dbReference type="InterPro" id="IPR023393">
    <property type="entry name" value="START-like_dom_sf"/>
</dbReference>
<dbReference type="SUPFAM" id="SSF55961">
    <property type="entry name" value="Bet v1-like"/>
    <property type="match status" value="1"/>
</dbReference>
<dbReference type="OrthoDB" id="3695445at2"/>
<sequence>MASPTSKNVSQLLAFLSAKPAIGPVNLNEKERWLSGVGGGALVLAGLRRGGILGVLSALAGGALVSRGLSGRCAVKARLAKTPHERTVAAEQGWRTAAASSQRIVVQRPIEEVYAFCRQFQNLAQFMQHIKRVDVVDDRHSHWTIEAPLGQTLEWDTVVTEDVPNVRIAWESMPESPIRHTGSLSFSDVVGLGTEVQAVIAYEPPAGELGRIVAKLWGDTPGVQARDDLLRLKRFLEAGQDRATASEDGD</sequence>
<keyword evidence="4" id="KW-1185">Reference proteome</keyword>
<feature type="domain" description="Coenzyme Q-binding protein COQ10 START" evidence="2">
    <location>
        <begin position="106"/>
        <end position="215"/>
    </location>
</feature>
<comment type="similarity">
    <text evidence="1">Belongs to the ribosome association toxin RatA family.</text>
</comment>
<dbReference type="Pfam" id="PF03364">
    <property type="entry name" value="Polyketide_cyc"/>
    <property type="match status" value="1"/>
</dbReference>
<dbReference type="CDD" id="cd07817">
    <property type="entry name" value="SRPBCC_8"/>
    <property type="match status" value="1"/>
</dbReference>
<evidence type="ECO:0000259" key="2">
    <source>
        <dbReference type="Pfam" id="PF03364"/>
    </source>
</evidence>